<dbReference type="SUPFAM" id="SSF56784">
    <property type="entry name" value="HAD-like"/>
    <property type="match status" value="1"/>
</dbReference>
<reference evidence="2" key="1">
    <citation type="submission" date="2020-05" db="EMBL/GenBank/DDBJ databases">
        <title>WGS assembly of Panicum virgatum.</title>
        <authorList>
            <person name="Lovell J.T."/>
            <person name="Jenkins J."/>
            <person name="Shu S."/>
            <person name="Juenger T.E."/>
            <person name="Schmutz J."/>
        </authorList>
    </citation>
    <scope>NUCLEOTIDE SEQUENCE</scope>
    <source>
        <strain evidence="2">AP13</strain>
    </source>
</reference>
<organism evidence="2 3">
    <name type="scientific">Panicum virgatum</name>
    <name type="common">Blackwell switchgrass</name>
    <dbReference type="NCBI Taxonomy" id="38727"/>
    <lineage>
        <taxon>Eukaryota</taxon>
        <taxon>Viridiplantae</taxon>
        <taxon>Streptophyta</taxon>
        <taxon>Embryophyta</taxon>
        <taxon>Tracheophyta</taxon>
        <taxon>Spermatophyta</taxon>
        <taxon>Magnoliopsida</taxon>
        <taxon>Liliopsida</taxon>
        <taxon>Poales</taxon>
        <taxon>Poaceae</taxon>
        <taxon>PACMAD clade</taxon>
        <taxon>Panicoideae</taxon>
        <taxon>Panicodae</taxon>
        <taxon>Paniceae</taxon>
        <taxon>Panicinae</taxon>
        <taxon>Panicum</taxon>
        <taxon>Panicum sect. Hiantes</taxon>
    </lineage>
</organism>
<dbReference type="GO" id="GO:0005829">
    <property type="term" value="C:cytosol"/>
    <property type="evidence" value="ECO:0007669"/>
    <property type="project" value="TreeGrafter"/>
</dbReference>
<dbReference type="PANTHER" id="PTHR43198:SF2">
    <property type="entry name" value="SI:CH1073-67J19.1-RELATED"/>
    <property type="match status" value="1"/>
</dbReference>
<dbReference type="Gene3D" id="3.40.50.1000">
    <property type="entry name" value="HAD superfamily/HAD-like"/>
    <property type="match status" value="1"/>
</dbReference>
<dbReference type="InterPro" id="IPR023214">
    <property type="entry name" value="HAD_sf"/>
</dbReference>
<evidence type="ECO:0000259" key="1">
    <source>
        <dbReference type="Pfam" id="PF03070"/>
    </source>
</evidence>
<dbReference type="CDD" id="cd19368">
    <property type="entry name" value="TenA_C_AtTH2-like"/>
    <property type="match status" value="1"/>
</dbReference>
<dbReference type="OrthoDB" id="10028886at2759"/>
<accession>A0A8T0R6R2</accession>
<proteinExistence type="predicted"/>
<dbReference type="InterPro" id="IPR016084">
    <property type="entry name" value="Haem_Oase-like_multi-hlx"/>
</dbReference>
<dbReference type="InterPro" id="IPR004305">
    <property type="entry name" value="Thiaminase-2/PQQC"/>
</dbReference>
<protein>
    <recommendedName>
        <fullName evidence="1">Thiaminase-2/PQQC domain-containing protein</fullName>
    </recommendedName>
</protein>
<dbReference type="InterPro" id="IPR050967">
    <property type="entry name" value="Thiamine_Salvage_TenA"/>
</dbReference>
<gene>
    <name evidence="2" type="ORF">PVAP13_6NG366000</name>
</gene>
<name>A0A8T0R6R2_PANVG</name>
<feature type="domain" description="Thiaminase-2/PQQC" evidence="1">
    <location>
        <begin position="72"/>
        <end position="168"/>
    </location>
</feature>
<evidence type="ECO:0000313" key="2">
    <source>
        <dbReference type="EMBL" id="KAG2580818.1"/>
    </source>
</evidence>
<feature type="domain" description="Thiaminase-2/PQQC" evidence="1">
    <location>
        <begin position="191"/>
        <end position="279"/>
    </location>
</feature>
<dbReference type="Pfam" id="PF03070">
    <property type="entry name" value="TENA_THI-4"/>
    <property type="match status" value="2"/>
</dbReference>
<keyword evidence="3" id="KW-1185">Reference proteome</keyword>
<dbReference type="Proteomes" id="UP000823388">
    <property type="component" value="Chromosome 6N"/>
</dbReference>
<dbReference type="PANTHER" id="PTHR43198">
    <property type="entry name" value="BIFUNCTIONAL TH2 PROTEIN"/>
    <property type="match status" value="1"/>
</dbReference>
<comment type="caution">
    <text evidence="2">The sequence shown here is derived from an EMBL/GenBank/DDBJ whole genome shotgun (WGS) entry which is preliminary data.</text>
</comment>
<dbReference type="GO" id="GO:0006772">
    <property type="term" value="P:thiamine metabolic process"/>
    <property type="evidence" value="ECO:0007669"/>
    <property type="project" value="UniProtKB-ARBA"/>
</dbReference>
<evidence type="ECO:0000313" key="3">
    <source>
        <dbReference type="Proteomes" id="UP000823388"/>
    </source>
</evidence>
<dbReference type="InterPro" id="IPR036412">
    <property type="entry name" value="HAD-like_sf"/>
</dbReference>
<dbReference type="FunFam" id="1.20.910.10:FF:000006">
    <property type="entry name" value="Bifunctional TH2 protein, mitochondrial"/>
    <property type="match status" value="1"/>
</dbReference>
<dbReference type="AlphaFoldDB" id="A0A8T0R6R2"/>
<sequence>MLVLRRLRLPLPRPLPVSSSSSSSSWWWSSTSQRRPAMASSSSAAVVAEGSAARRFWIAASTREAAFAAYTPFLLSLAAGNLRLDAFRHYIAQDAHFLHAFARAYEMAEDCADDDDDRATIAALRKAILQELSLHASVLKEWGVDPTKEIPPSAATAKYTDFLLATAAGKVDGAKGSDKMVTPFEKTKIAAYTVGAMTPCMRLYAYLGKELVVFLKQDENHPYKKWINTYASNDFEGNALQIEELLDKLSISLTGEELEIIAKLYQQAMKLEVEFFSAQLVDQPVVAPLLRYYDPKYKLLVFSDFDLTCTVVDSSAILAEIAILSFQKTSQSGIDNTLDRTKSADLRNSWNMLSKQYMEEYEECMERLLPPEELKSLDYDQLYKGLEVLAEFEKLANSRVVDSGVLRGMNLEDIRKAGERLILQDGCKNFFQKIGKTRENLNLDIHILSYCWCAELIRSAFSSVGCLDGLNIHSNEFVFEGSVSTGQIERKMQSPLDKVEKFKSIKSGMDSTAPSLSVYIGDSVGDLLCLLEADIGIVVGSSTSLRRVGKQFGVSFVPLFPGLVEKQRQLTEQEKSRFKSRSGVLYTVSSWSEIHAFILGSDFS</sequence>
<dbReference type="Gene3D" id="1.20.910.10">
    <property type="entry name" value="Heme oxygenase-like"/>
    <property type="match status" value="1"/>
</dbReference>
<dbReference type="EMBL" id="CM029048">
    <property type="protein sequence ID" value="KAG2580818.1"/>
    <property type="molecule type" value="Genomic_DNA"/>
</dbReference>
<dbReference type="SUPFAM" id="SSF48613">
    <property type="entry name" value="Heme oxygenase-like"/>
    <property type="match status" value="1"/>
</dbReference>